<keyword evidence="2" id="KW-1185">Reference proteome</keyword>
<dbReference type="EMBL" id="FOMJ01000011">
    <property type="protein sequence ID" value="SFD88150.1"/>
    <property type="molecule type" value="Genomic_DNA"/>
</dbReference>
<dbReference type="OrthoDB" id="5780430at2"/>
<dbReference type="RefSeq" id="WP_093429127.1">
    <property type="nucleotide sequence ID" value="NZ_FOMJ01000011.1"/>
</dbReference>
<gene>
    <name evidence="1" type="ORF">SAMN05660831_02517</name>
</gene>
<organism evidence="1 2">
    <name type="scientific">Thiohalospira halophila DSM 15071</name>
    <dbReference type="NCBI Taxonomy" id="1123397"/>
    <lineage>
        <taxon>Bacteria</taxon>
        <taxon>Pseudomonadati</taxon>
        <taxon>Pseudomonadota</taxon>
        <taxon>Gammaproteobacteria</taxon>
        <taxon>Thiohalospirales</taxon>
        <taxon>Thiohalospiraceae</taxon>
        <taxon>Thiohalospira</taxon>
    </lineage>
</organism>
<dbReference type="STRING" id="1123397.SAMN05660831_02517"/>
<name>A0A1I1W5C0_9GAMM</name>
<accession>A0A1I1W5C0</accession>
<sequence>MPFHGVPPRRAWLFRPEPAADVAVSDAAAWRLNPAHRWVYNKLELALSQGLIAAPAGVEPREMGLAADEPVFVRPITNLAGMSLGAYPDRAGSVAPPPGSFWSERLVGEQSSTDCLVRDGEALWFAHTVAGDEWVDGRPLYWRVGVERPANEALIAEWVAANLPGYTGITNFEVIGDTIIEAHLRGSNGFYEHYGDDFLPAWVELVDRGHWNGLDPVPGGYILSLFTEEAGPFAVPEGELPSHPGVAIQADTDAAGRPTHGRVAILRSRDLDAGRAALAELAGRMGVPSNTCIRIN</sequence>
<proteinExistence type="predicted"/>
<reference evidence="1 2" key="1">
    <citation type="submission" date="2016-10" db="EMBL/GenBank/DDBJ databases">
        <authorList>
            <person name="de Groot N.N."/>
        </authorList>
    </citation>
    <scope>NUCLEOTIDE SEQUENCE [LARGE SCALE GENOMIC DNA]</scope>
    <source>
        <strain evidence="1 2">HL3</strain>
    </source>
</reference>
<dbReference type="Proteomes" id="UP000198611">
    <property type="component" value="Unassembled WGS sequence"/>
</dbReference>
<evidence type="ECO:0008006" key="3">
    <source>
        <dbReference type="Google" id="ProtNLM"/>
    </source>
</evidence>
<evidence type="ECO:0000313" key="1">
    <source>
        <dbReference type="EMBL" id="SFD88150.1"/>
    </source>
</evidence>
<protein>
    <recommendedName>
        <fullName evidence="3">ATP-grasp domain-containing protein</fullName>
    </recommendedName>
</protein>
<dbReference type="AlphaFoldDB" id="A0A1I1W5C0"/>
<evidence type="ECO:0000313" key="2">
    <source>
        <dbReference type="Proteomes" id="UP000198611"/>
    </source>
</evidence>